<keyword evidence="1" id="KW-0472">Membrane</keyword>
<dbReference type="AlphaFoldDB" id="A0A380YKH1"/>
<evidence type="ECO:0000313" key="3">
    <source>
        <dbReference type="Proteomes" id="UP000254424"/>
    </source>
</evidence>
<gene>
    <name evidence="2" type="ORF">NCTC11155_00974</name>
</gene>
<dbReference type="Proteomes" id="UP000254424">
    <property type="component" value="Unassembled WGS sequence"/>
</dbReference>
<dbReference type="GeneID" id="93070902"/>
<keyword evidence="1" id="KW-1133">Transmembrane helix</keyword>
<evidence type="ECO:0000313" key="2">
    <source>
        <dbReference type="EMBL" id="SUV29007.1"/>
    </source>
</evidence>
<feature type="transmembrane region" description="Helical" evidence="1">
    <location>
        <begin position="102"/>
        <end position="121"/>
    </location>
</feature>
<accession>A0A380YKH1</accession>
<dbReference type="Pfam" id="PF19540">
    <property type="entry name" value="DUF6064"/>
    <property type="match status" value="1"/>
</dbReference>
<feature type="transmembrane region" description="Helical" evidence="1">
    <location>
        <begin position="70"/>
        <end position="90"/>
    </location>
</feature>
<feature type="transmembrane region" description="Helical" evidence="1">
    <location>
        <begin position="182"/>
        <end position="202"/>
    </location>
</feature>
<feature type="transmembrane region" description="Helical" evidence="1">
    <location>
        <begin position="127"/>
        <end position="149"/>
    </location>
</feature>
<feature type="transmembrane region" description="Helical" evidence="1">
    <location>
        <begin position="47"/>
        <end position="64"/>
    </location>
</feature>
<feature type="transmembrane region" description="Helical" evidence="1">
    <location>
        <begin position="16"/>
        <end position="35"/>
    </location>
</feature>
<evidence type="ECO:0000256" key="1">
    <source>
        <dbReference type="SAM" id="Phobius"/>
    </source>
</evidence>
<protein>
    <recommendedName>
        <fullName evidence="4">Transmembrane protein</fullName>
    </recommendedName>
</protein>
<keyword evidence="1" id="KW-0812">Transmembrane</keyword>
<dbReference type="OrthoDB" id="1000920at2"/>
<dbReference type="EMBL" id="UFSX01000001">
    <property type="protein sequence ID" value="SUV29007.1"/>
    <property type="molecule type" value="Genomic_DNA"/>
</dbReference>
<evidence type="ECO:0008006" key="4">
    <source>
        <dbReference type="Google" id="ProtNLM"/>
    </source>
</evidence>
<dbReference type="RefSeq" id="WP_004291177.1">
    <property type="nucleotide sequence ID" value="NZ_CABKNQ010000018.1"/>
</dbReference>
<feature type="transmembrane region" description="Helical" evidence="1">
    <location>
        <begin position="214"/>
        <end position="235"/>
    </location>
</feature>
<dbReference type="InterPro" id="IPR045708">
    <property type="entry name" value="DUF6064"/>
</dbReference>
<feature type="transmembrane region" description="Helical" evidence="1">
    <location>
        <begin position="156"/>
        <end position="176"/>
    </location>
</feature>
<name>A0A380YKH1_9BACE</name>
<proteinExistence type="predicted"/>
<organism evidence="2 3">
    <name type="scientific">Bacteroides eggerthii</name>
    <dbReference type="NCBI Taxonomy" id="28111"/>
    <lineage>
        <taxon>Bacteria</taxon>
        <taxon>Pseudomonadati</taxon>
        <taxon>Bacteroidota</taxon>
        <taxon>Bacteroidia</taxon>
        <taxon>Bacteroidales</taxon>
        <taxon>Bacteroidaceae</taxon>
        <taxon>Bacteroides</taxon>
    </lineage>
</organism>
<reference evidence="2 3" key="1">
    <citation type="submission" date="2018-06" db="EMBL/GenBank/DDBJ databases">
        <authorList>
            <consortium name="Pathogen Informatics"/>
            <person name="Doyle S."/>
        </authorList>
    </citation>
    <scope>NUCLEOTIDE SEQUENCE [LARGE SCALE GENOMIC DNA]</scope>
    <source>
        <strain evidence="2 3">NCTC11155</strain>
    </source>
</reference>
<sequence>MEIFWNTIAKYNENTWWAQIIITATGIVLTTLLYHKPTVRTKRSMKAYMVFLNGWIALVYYMMYCNTRSYHHIPAIFWGIIALIWLWDLFTDYTPFERNPKYQMLVGVLYAMPFLYPLLSWARGMEFPMMTTTVMPCSVAVFTIGLLLAFSRKVNLLIILFLCHWALIGFSKVYVYKIPEDLLLASATVPAIYLFFKNYVAQNLHKETKLSARLMNWALVLICIVIGLFLSITLFQELGKPEKKQTIRLPETNGLFAPNT</sequence>